<dbReference type="SMART" id="SM01346">
    <property type="entry name" value="DUF3385"/>
    <property type="match status" value="1"/>
</dbReference>
<dbReference type="SMART" id="SM01345">
    <property type="entry name" value="Rapamycin_bind"/>
    <property type="match status" value="1"/>
</dbReference>
<evidence type="ECO:0000259" key="12">
    <source>
        <dbReference type="PROSITE" id="PS50290"/>
    </source>
</evidence>
<dbReference type="SUPFAM" id="SSF47212">
    <property type="entry name" value="FKBP12-rapamycin-binding domain of FKBP-rapamycin-associated protein (FRAP)"/>
    <property type="match status" value="1"/>
</dbReference>
<comment type="catalytic activity">
    <reaction evidence="10">
        <text>L-seryl-[protein] + ATP = O-phospho-L-seryl-[protein] + ADP + H(+)</text>
        <dbReference type="Rhea" id="RHEA:17989"/>
        <dbReference type="Rhea" id="RHEA-COMP:9863"/>
        <dbReference type="Rhea" id="RHEA-COMP:11604"/>
        <dbReference type="ChEBI" id="CHEBI:15378"/>
        <dbReference type="ChEBI" id="CHEBI:29999"/>
        <dbReference type="ChEBI" id="CHEBI:30616"/>
        <dbReference type="ChEBI" id="CHEBI:83421"/>
        <dbReference type="ChEBI" id="CHEBI:456216"/>
        <dbReference type="EC" id="2.7.11.1"/>
    </reaction>
</comment>
<dbReference type="GO" id="GO:0004674">
    <property type="term" value="F:protein serine/threonine kinase activity"/>
    <property type="evidence" value="ECO:0007669"/>
    <property type="project" value="UniProtKB-EC"/>
</dbReference>
<comment type="catalytic activity">
    <reaction evidence="9">
        <text>L-threonyl-[protein] + ATP = O-phospho-L-threonyl-[protein] + ADP + H(+)</text>
        <dbReference type="Rhea" id="RHEA:46608"/>
        <dbReference type="Rhea" id="RHEA-COMP:11060"/>
        <dbReference type="Rhea" id="RHEA-COMP:11605"/>
        <dbReference type="ChEBI" id="CHEBI:15378"/>
        <dbReference type="ChEBI" id="CHEBI:30013"/>
        <dbReference type="ChEBI" id="CHEBI:30616"/>
        <dbReference type="ChEBI" id="CHEBI:61977"/>
        <dbReference type="ChEBI" id="CHEBI:456216"/>
        <dbReference type="EC" id="2.7.11.1"/>
    </reaction>
</comment>
<dbReference type="PANTHER" id="PTHR11139:SF9">
    <property type="entry name" value="SERINE_THREONINE-PROTEIN KINASE MTOR"/>
    <property type="match status" value="1"/>
</dbReference>
<evidence type="ECO:0000256" key="8">
    <source>
        <dbReference type="ARBA" id="ARBA00023306"/>
    </source>
</evidence>
<dbReference type="InterPro" id="IPR003152">
    <property type="entry name" value="FATC_dom"/>
</dbReference>
<feature type="domain" description="PI3K/PI4K catalytic" evidence="12">
    <location>
        <begin position="2041"/>
        <end position="2353"/>
    </location>
</feature>
<feature type="repeat" description="HEAT" evidence="11">
    <location>
        <begin position="1068"/>
        <end position="1108"/>
    </location>
</feature>
<dbReference type="Pfam" id="PF02259">
    <property type="entry name" value="FAT"/>
    <property type="match status" value="1"/>
</dbReference>
<dbReference type="FunFam" id="1.10.1070.11:FF:000007">
    <property type="entry name" value="Serine/threonine-protein kinase TOR"/>
    <property type="match status" value="1"/>
</dbReference>
<dbReference type="GO" id="GO:0005737">
    <property type="term" value="C:cytoplasm"/>
    <property type="evidence" value="ECO:0007669"/>
    <property type="project" value="TreeGrafter"/>
</dbReference>
<evidence type="ECO:0000256" key="3">
    <source>
        <dbReference type="ARBA" id="ARBA00022679"/>
    </source>
</evidence>
<evidence type="ECO:0000256" key="5">
    <source>
        <dbReference type="ARBA" id="ARBA00022741"/>
    </source>
</evidence>
<dbReference type="PROSITE" id="PS50290">
    <property type="entry name" value="PI3_4_KINASE_3"/>
    <property type="match status" value="1"/>
</dbReference>
<dbReference type="Pfam" id="PF02260">
    <property type="entry name" value="FATC"/>
    <property type="match status" value="1"/>
</dbReference>
<dbReference type="GO" id="GO:0005634">
    <property type="term" value="C:nucleus"/>
    <property type="evidence" value="ECO:0007669"/>
    <property type="project" value="TreeGrafter"/>
</dbReference>
<organism evidence="15 16">
    <name type="scientific">Artemia franciscana</name>
    <name type="common">Brine shrimp</name>
    <name type="synonym">Artemia sanfranciscana</name>
    <dbReference type="NCBI Taxonomy" id="6661"/>
    <lineage>
        <taxon>Eukaryota</taxon>
        <taxon>Metazoa</taxon>
        <taxon>Ecdysozoa</taxon>
        <taxon>Arthropoda</taxon>
        <taxon>Crustacea</taxon>
        <taxon>Branchiopoda</taxon>
        <taxon>Anostraca</taxon>
        <taxon>Artemiidae</taxon>
        <taxon>Artemia</taxon>
    </lineage>
</organism>
<dbReference type="PROSITE" id="PS00916">
    <property type="entry name" value="PI3_4_KINASE_2"/>
    <property type="match status" value="1"/>
</dbReference>
<dbReference type="Pfam" id="PF23593">
    <property type="entry name" value="HEAT_ATR"/>
    <property type="match status" value="1"/>
</dbReference>
<dbReference type="Gene3D" id="1.10.1070.11">
    <property type="entry name" value="Phosphatidylinositol 3-/4-kinase, catalytic domain"/>
    <property type="match status" value="1"/>
</dbReference>
<dbReference type="PROSITE" id="PS51189">
    <property type="entry name" value="FAT"/>
    <property type="match status" value="1"/>
</dbReference>
<dbReference type="FunFam" id="1.20.120.150:FF:000001">
    <property type="entry name" value="Serine/threonine-protein kinase TOR"/>
    <property type="match status" value="1"/>
</dbReference>
<dbReference type="Gene3D" id="1.25.40.10">
    <property type="entry name" value="Tetratricopeptide repeat domain"/>
    <property type="match status" value="1"/>
</dbReference>
<keyword evidence="6" id="KW-0418">Kinase</keyword>
<evidence type="ECO:0000256" key="2">
    <source>
        <dbReference type="ARBA" id="ARBA00012513"/>
    </source>
</evidence>
<accession>A0AA88L6C7</accession>
<evidence type="ECO:0000259" key="14">
    <source>
        <dbReference type="PROSITE" id="PS51190"/>
    </source>
</evidence>
<dbReference type="GO" id="GO:0045930">
    <property type="term" value="P:negative regulation of mitotic cell cycle"/>
    <property type="evidence" value="ECO:0007669"/>
    <property type="project" value="UniProtKB-ARBA"/>
</dbReference>
<dbReference type="InterPro" id="IPR024585">
    <property type="entry name" value="mTOR_dom"/>
</dbReference>
<keyword evidence="4" id="KW-0677">Repeat</keyword>
<evidence type="ECO:0000256" key="7">
    <source>
        <dbReference type="ARBA" id="ARBA00022840"/>
    </source>
</evidence>
<sequence>MSLSISKAHSFSSALRSKKDDEKIQAARELFHYVTTELRDTQPEEVATFLETINHEIMEMASGDTNEKKGAIYAIISLVRVDTRIISSKISRFANYLRNLLLSPDPTVMELAAKAICYVASASGSYTQEFVDFELKKAFEWLAEDGYENRRLNAVVALKELAMFMPTFFYQQIQVFFDVIFTAMRDAKAMVREKTAEALRAALVVTSQREAREIQRLQWYKQCYDEGQLAFDDYILKDRISKDDRTHGCLLIMIELLRVANSSAEKLFEELKISITNQPSKVKSEPKRDLKLVSGFFQDSHPDSDSLNCLEAPVLIDKETKFPLVQSSTCTEIIAEHYDLICTNVLAQRNVKNANVQSALLRVIPKIAAFDSEHFCKNYLSTTMNYLLGCLTRKDRDKANTLATIGILGVVVEGEILSYLPSIMDYIKSQLPMKDPSSKRKQPFTDPSVFVCLSLLARALKQDFKQSVSEILDSLFLVGLSHPFTSCMKEIVTEIPTLKKSVCDGLLQMLSMIIMKHPLKFPGYQRYGRPAIDSQEYSHDTDSVVLALRTLARFDFETHWILQFLTFCADNLLSHDHLAIRRETARTCCKLLSAVLIAKLGHKLSATMHSTATRVIAKLLVLGITEPQAQIRLTVLTGLDKSFYPFLAQAENLSYLFIALNDEVFEVREVTISLIGNLSTMNPAYVMPSLRKTLVQILIELEHSGIGKTKDQGARMLSRLVSSAPRLIKPYMEPILKVLVPKLQGRSTNPSVVISVLTAIGELAQVSENEMSSWEHVLFNILLEMLQDNAVPMKRQVSLWVLSQLIESLGIVGKEAYEKYPKLLELLLNFMKTEPSNVTRRETLRSLGLLGALDPYQQKIIVGEIYSPAIHEYENIPLLPMDGKLEEINPHEIISSSGLDEYYPAIALHTLMKILKDPNLSQYYSSVVNSVMFIFKALGIRGVTYIGQVMPGLLQVVNSDTKFMFQQLGELIGIVKQHIRPFLDDIFKIIQEEWQLTAVPQVQQAIINLVENIALALGAEFKIYFPLILPQVVKTLNHDNSAERIVTRKLLSALQRFGGNIEGFIHLVLPPVVKLIDSSDYPLQTRMSAIESLDALSESLDLSDFASRILQALIRTIEKTPELRMPAMEALTVVGSQMGSKFQIYVPVAQKVVNKHRIHHLPYDNLVNNMMKGNNLTEEGSDLLVKSKKTRATREVIAPAEIQKKIPVHLENLRRTLASTRRASRDDWQEWMRRLSIDLLKESSSPVLRSCWSLAQGYSQLPKDLFNASFVAIWTELNEEMQKELIHSLEQAIQVKDLPELTQIILNLAEFMEHCEQGPLALPTNLLGKRAMQCRAYAKALHYTEVEFQKSQSTQVIESLISINNKLHQKETASALLDYAKKHHTEETEVLERWHEKLHDWEKALETYKQKLEKEPRNVEFVLGQMRCMESLADWEGLYDIARSYWPSVDAQSKSKLARMAATSSWGLKKWTAMEDFVQFIPKETQEGTFYRAVLAVHREQYTTAQTLIDNSRDLLDVDLTAMIGESYDRGYASLVSAQMVSELEEVIQYKLLPDRRPAIQKMWTNRLKACNRVLEDWQKILHVRSLVLHPKDAVQTWLKYSSLCRKSGRLKLSDKILDMLMEVTESSSKETYFNCQELCPHVKFAYCKHLWASGQKPEAFTRLSSFIQASFIPSKNSATVLKKSELPDLAAKCYLKLGQWQQCIAPLNESTVQNTITYYQRATEYGPEYYKAWHAWAKMNYEAVLYFKQSQEGHPLNLQQVGTYVVPAVHGFYKSIQLSQGNSLQDTLRLLTLCFDYGQAPEVYEALVDGIKRTDIINWLQVIPQLIARIDIQKPLVNRLVHQLLIDIGKAHPQALIYPLTVASKSSSKVRTSAADKVLKSMREHSPTLVSQALMVSDELIRVAILWHELWHEGLEEASRLYFGEKNVNGMFATLEPLHAMLEKGPQTLKETSFTQAYGRDLSEALDWCRKYQHSNNLRDLNQAWDLYYHVFRRISRQLPQLTSLELQYVSPKLMQCKDLELAVPGSYVPSQPIIRIAEVNTSLSVITSKQRPRKLTIKGSNGRDYMYLLKGHEDLRQDERVMQLFGLVNTLLRFHPESFRRNLTIQRYAVIPLSTNSGLIGWVPHCDTLHALIRDYREKKKILLNIEHRIMLRMAPDYDHLTLMQKVEVFEHALEHTQGDDLSKLLWLKSPSSEVWFDRRTNYTRSLAVMSMVGYILGLGDRHPSNLMLDRMSGKILHIDFGDCFEVAMTRDKFPEKIPFRLTRMLINAMEVTGIEGTYRSTCENVMAVLRANKDSLMAVLEAFVYDPLLNWRLVENTNLKTTKKRHESSASTASASLVENETMESNALPSGNLRKSNLPIDYQDDAPVVLNKRAIDIVNRVRDKLTGRDFPGETEGEISVQKQVELLIRQAMDHENLCQCYIGWCPFW</sequence>
<keyword evidence="5" id="KW-0547">Nucleotide-binding</keyword>
<dbReference type="PROSITE" id="PS50077">
    <property type="entry name" value="HEAT_REPEAT"/>
    <property type="match status" value="1"/>
</dbReference>
<dbReference type="InterPro" id="IPR036738">
    <property type="entry name" value="FRB_sf"/>
</dbReference>
<keyword evidence="16" id="KW-1185">Reference proteome</keyword>
<keyword evidence="8" id="KW-0131">Cell cycle</keyword>
<feature type="domain" description="FAT" evidence="13">
    <location>
        <begin position="1326"/>
        <end position="1867"/>
    </location>
</feature>
<dbReference type="InterPro" id="IPR011989">
    <property type="entry name" value="ARM-like"/>
</dbReference>
<dbReference type="SUPFAM" id="SSF48371">
    <property type="entry name" value="ARM repeat"/>
    <property type="match status" value="2"/>
</dbReference>
<dbReference type="PANTHER" id="PTHR11139">
    <property type="entry name" value="ATAXIA TELANGIECTASIA MUTATED ATM -RELATED"/>
    <property type="match status" value="1"/>
</dbReference>
<dbReference type="GO" id="GO:0038202">
    <property type="term" value="P:TORC1 signaling"/>
    <property type="evidence" value="ECO:0007669"/>
    <property type="project" value="TreeGrafter"/>
</dbReference>
<dbReference type="InterPro" id="IPR021133">
    <property type="entry name" value="HEAT_type_2"/>
</dbReference>
<evidence type="ECO:0000256" key="10">
    <source>
        <dbReference type="ARBA" id="ARBA00048679"/>
    </source>
</evidence>
<dbReference type="InterPro" id="IPR014009">
    <property type="entry name" value="PIK_FAT"/>
</dbReference>
<comment type="caution">
    <text evidence="15">The sequence shown here is derived from an EMBL/GenBank/DDBJ whole genome shotgun (WGS) entry which is preliminary data.</text>
</comment>
<dbReference type="InterPro" id="IPR009076">
    <property type="entry name" value="FRB_dom"/>
</dbReference>
<dbReference type="Pfam" id="PF08771">
    <property type="entry name" value="FRB_dom"/>
    <property type="match status" value="1"/>
</dbReference>
<dbReference type="Gene3D" id="1.20.120.150">
    <property type="entry name" value="FKBP12-rapamycin binding domain"/>
    <property type="match status" value="1"/>
</dbReference>
<evidence type="ECO:0000313" key="15">
    <source>
        <dbReference type="EMBL" id="KAK2709635.1"/>
    </source>
</evidence>
<dbReference type="GO" id="GO:0031932">
    <property type="term" value="C:TORC2 complex"/>
    <property type="evidence" value="ECO:0007669"/>
    <property type="project" value="TreeGrafter"/>
</dbReference>
<dbReference type="GO" id="GO:0045787">
    <property type="term" value="P:positive regulation of cell cycle"/>
    <property type="evidence" value="ECO:0007669"/>
    <property type="project" value="UniProtKB-ARBA"/>
</dbReference>
<feature type="domain" description="FATC" evidence="14">
    <location>
        <begin position="2399"/>
        <end position="2431"/>
    </location>
</feature>
<evidence type="ECO:0000256" key="6">
    <source>
        <dbReference type="ARBA" id="ARBA00022777"/>
    </source>
</evidence>
<dbReference type="Pfam" id="PF00454">
    <property type="entry name" value="PI3_PI4_kinase"/>
    <property type="match status" value="1"/>
</dbReference>
<keyword evidence="3" id="KW-0808">Transferase</keyword>
<dbReference type="FunFam" id="3.30.1010.10:FF:000004">
    <property type="entry name" value="Serine/threonine-protein kinase TOR"/>
    <property type="match status" value="1"/>
</dbReference>
<dbReference type="CDD" id="cd05169">
    <property type="entry name" value="PIKKc_TOR"/>
    <property type="match status" value="1"/>
</dbReference>
<dbReference type="PROSITE" id="PS51190">
    <property type="entry name" value="FATC"/>
    <property type="match status" value="1"/>
</dbReference>
<dbReference type="InterPro" id="IPR011990">
    <property type="entry name" value="TPR-like_helical_dom_sf"/>
</dbReference>
<dbReference type="SUPFAM" id="SSF56112">
    <property type="entry name" value="Protein kinase-like (PK-like)"/>
    <property type="match status" value="1"/>
</dbReference>
<name>A0AA88L6C7_ARTSF</name>
<evidence type="ECO:0000256" key="4">
    <source>
        <dbReference type="ARBA" id="ARBA00022737"/>
    </source>
</evidence>
<dbReference type="GO" id="GO:0016242">
    <property type="term" value="P:negative regulation of macroautophagy"/>
    <property type="evidence" value="ECO:0007669"/>
    <property type="project" value="TreeGrafter"/>
</dbReference>
<protein>
    <recommendedName>
        <fullName evidence="2">non-specific serine/threonine protein kinase</fullName>
        <ecNumber evidence="2">2.7.11.1</ecNumber>
    </recommendedName>
</protein>
<dbReference type="PROSITE" id="PS00915">
    <property type="entry name" value="PI3_4_KINASE_1"/>
    <property type="match status" value="1"/>
</dbReference>
<gene>
    <name evidence="15" type="ORF">QYM36_013340</name>
</gene>
<dbReference type="SMART" id="SM01343">
    <property type="entry name" value="FATC"/>
    <property type="match status" value="1"/>
</dbReference>
<dbReference type="GO" id="GO:0045893">
    <property type="term" value="P:positive regulation of DNA-templated transcription"/>
    <property type="evidence" value="ECO:0007669"/>
    <property type="project" value="UniProtKB-ARBA"/>
</dbReference>
<dbReference type="GO" id="GO:0031931">
    <property type="term" value="C:TORC1 complex"/>
    <property type="evidence" value="ECO:0007669"/>
    <property type="project" value="UniProtKB-ARBA"/>
</dbReference>
<dbReference type="Pfam" id="PF11865">
    <property type="entry name" value="mTOR_dom"/>
    <property type="match status" value="1"/>
</dbReference>
<dbReference type="GO" id="GO:0044877">
    <property type="term" value="F:protein-containing complex binding"/>
    <property type="evidence" value="ECO:0007669"/>
    <property type="project" value="InterPro"/>
</dbReference>
<reference evidence="15" key="1">
    <citation type="submission" date="2023-07" db="EMBL/GenBank/DDBJ databases">
        <title>Chromosome-level genome assembly of Artemia franciscana.</title>
        <authorList>
            <person name="Jo E."/>
        </authorList>
    </citation>
    <scope>NUCLEOTIDE SEQUENCE</scope>
    <source>
        <tissue evidence="15">Whole body</tissue>
    </source>
</reference>
<dbReference type="Gene3D" id="1.25.10.10">
    <property type="entry name" value="Leucine-rich Repeat Variant"/>
    <property type="match status" value="5"/>
</dbReference>
<evidence type="ECO:0000256" key="11">
    <source>
        <dbReference type="PROSITE-ProRule" id="PRU00103"/>
    </source>
</evidence>
<dbReference type="InterPro" id="IPR016024">
    <property type="entry name" value="ARM-type_fold"/>
</dbReference>
<dbReference type="GO" id="GO:2000243">
    <property type="term" value="P:positive regulation of reproductive process"/>
    <property type="evidence" value="ECO:0007669"/>
    <property type="project" value="UniProtKB-ARBA"/>
</dbReference>
<dbReference type="InterPro" id="IPR018936">
    <property type="entry name" value="PI3/4_kinase_CS"/>
</dbReference>
<dbReference type="InterPro" id="IPR036940">
    <property type="entry name" value="PI3/4_kinase_cat_sf"/>
</dbReference>
<dbReference type="InterPro" id="IPR050517">
    <property type="entry name" value="DDR_Repair_Kinase"/>
</dbReference>
<evidence type="ECO:0000313" key="16">
    <source>
        <dbReference type="Proteomes" id="UP001187531"/>
    </source>
</evidence>
<dbReference type="InterPro" id="IPR057564">
    <property type="entry name" value="HEAT_ATR"/>
</dbReference>
<comment type="similarity">
    <text evidence="1">Belongs to the PI3/PI4-kinase family.</text>
</comment>
<dbReference type="Proteomes" id="UP001187531">
    <property type="component" value="Unassembled WGS sequence"/>
</dbReference>
<dbReference type="InterPro" id="IPR003151">
    <property type="entry name" value="PIK-rel_kinase_FAT"/>
</dbReference>
<keyword evidence="7" id="KW-0067">ATP-binding</keyword>
<dbReference type="Gene3D" id="3.30.1010.10">
    <property type="entry name" value="Phosphatidylinositol 3-kinase Catalytic Subunit, Chain A, domain 4"/>
    <property type="match status" value="1"/>
</dbReference>
<dbReference type="EMBL" id="JAVRJZ010000017">
    <property type="protein sequence ID" value="KAK2709635.1"/>
    <property type="molecule type" value="Genomic_DNA"/>
</dbReference>
<evidence type="ECO:0000256" key="9">
    <source>
        <dbReference type="ARBA" id="ARBA00047899"/>
    </source>
</evidence>
<dbReference type="GO" id="GO:0010605">
    <property type="term" value="P:negative regulation of macromolecule metabolic process"/>
    <property type="evidence" value="ECO:0007669"/>
    <property type="project" value="UniProtKB-ARBA"/>
</dbReference>
<dbReference type="InterPro" id="IPR011009">
    <property type="entry name" value="Kinase-like_dom_sf"/>
</dbReference>
<dbReference type="EC" id="2.7.11.1" evidence="2"/>
<dbReference type="GO" id="GO:0005524">
    <property type="term" value="F:ATP binding"/>
    <property type="evidence" value="ECO:0007669"/>
    <property type="project" value="UniProtKB-KW"/>
</dbReference>
<evidence type="ECO:0000256" key="1">
    <source>
        <dbReference type="ARBA" id="ARBA00011031"/>
    </source>
</evidence>
<dbReference type="SMART" id="SM00146">
    <property type="entry name" value="PI3Kc"/>
    <property type="match status" value="1"/>
</dbReference>
<dbReference type="InterPro" id="IPR000403">
    <property type="entry name" value="PI3/4_kinase_cat_dom"/>
</dbReference>
<dbReference type="InterPro" id="IPR026683">
    <property type="entry name" value="TOR_cat"/>
</dbReference>
<proteinExistence type="inferred from homology"/>
<evidence type="ECO:0000259" key="13">
    <source>
        <dbReference type="PROSITE" id="PS51189"/>
    </source>
</evidence>